<reference evidence="2 3" key="1">
    <citation type="submission" date="2018-02" db="EMBL/GenBank/DDBJ databases">
        <title>Genomic Encyclopedia of Archaeal and Bacterial Type Strains, Phase II (KMG-II): from individual species to whole genera.</title>
        <authorList>
            <person name="Goeker M."/>
        </authorList>
    </citation>
    <scope>NUCLEOTIDE SEQUENCE [LARGE SCALE GENOMIC DNA]</scope>
    <source>
        <strain evidence="2 3">DSM 29526</strain>
    </source>
</reference>
<dbReference type="RefSeq" id="WP_104421264.1">
    <property type="nucleotide sequence ID" value="NZ_PTJC01000007.1"/>
</dbReference>
<evidence type="ECO:0000256" key="1">
    <source>
        <dbReference type="SAM" id="Phobius"/>
    </source>
</evidence>
<dbReference type="AlphaFoldDB" id="A0A2S6I0P3"/>
<keyword evidence="1" id="KW-0472">Membrane</keyword>
<comment type="caution">
    <text evidence="2">The sequence shown here is derived from an EMBL/GenBank/DDBJ whole genome shotgun (WGS) entry which is preliminary data.</text>
</comment>
<sequence length="128" mass="14470">MRYVRLIEVINLQNLALIKLSLDRSGLRYRVLFEHSLHVGSYLLGGSRGAVIQVLEPDYADAVRILADEGFTADSRDSRDAFGRLHELELLTESLPLIGRWSMTWRLLVLALLLAVLLASLIYFLVFG</sequence>
<proteinExistence type="predicted"/>
<evidence type="ECO:0000313" key="2">
    <source>
        <dbReference type="EMBL" id="PPK84538.1"/>
    </source>
</evidence>
<evidence type="ECO:0008006" key="4">
    <source>
        <dbReference type="Google" id="ProtNLM"/>
    </source>
</evidence>
<keyword evidence="3" id="KW-1185">Reference proteome</keyword>
<keyword evidence="1" id="KW-1133">Transmembrane helix</keyword>
<keyword evidence="1" id="KW-0812">Transmembrane</keyword>
<name>A0A2S6I0P3_9BACT</name>
<accession>A0A2S6I0P3</accession>
<gene>
    <name evidence="2" type="ORF">CLV84_3698</name>
</gene>
<protein>
    <recommendedName>
        <fullName evidence="4">Signal transducing protein</fullName>
    </recommendedName>
</protein>
<feature type="transmembrane region" description="Helical" evidence="1">
    <location>
        <begin position="107"/>
        <end position="126"/>
    </location>
</feature>
<dbReference type="EMBL" id="PTJC01000007">
    <property type="protein sequence ID" value="PPK84538.1"/>
    <property type="molecule type" value="Genomic_DNA"/>
</dbReference>
<dbReference type="Proteomes" id="UP000237662">
    <property type="component" value="Unassembled WGS sequence"/>
</dbReference>
<evidence type="ECO:0000313" key="3">
    <source>
        <dbReference type="Proteomes" id="UP000237662"/>
    </source>
</evidence>
<organism evidence="2 3">
    <name type="scientific">Neolewinella xylanilytica</name>
    <dbReference type="NCBI Taxonomy" id="1514080"/>
    <lineage>
        <taxon>Bacteria</taxon>
        <taxon>Pseudomonadati</taxon>
        <taxon>Bacteroidota</taxon>
        <taxon>Saprospiria</taxon>
        <taxon>Saprospirales</taxon>
        <taxon>Lewinellaceae</taxon>
        <taxon>Neolewinella</taxon>
    </lineage>
</organism>
<dbReference type="OrthoDB" id="1495133at2"/>